<comment type="caution">
    <text evidence="3">The sequence shown here is derived from an EMBL/GenBank/DDBJ whole genome shotgun (WGS) entry which is preliminary data.</text>
</comment>
<dbReference type="InterPro" id="IPR036291">
    <property type="entry name" value="NAD(P)-bd_dom_sf"/>
</dbReference>
<dbReference type="EMBL" id="DTFV01000127">
    <property type="protein sequence ID" value="HGI31431.1"/>
    <property type="molecule type" value="Genomic_DNA"/>
</dbReference>
<dbReference type="FunFam" id="3.40.50.720:FF:000240">
    <property type="entry name" value="SDR family oxidoreductase"/>
    <property type="match status" value="1"/>
</dbReference>
<dbReference type="PRINTS" id="PR00080">
    <property type="entry name" value="SDRFAMILY"/>
</dbReference>
<dbReference type="PANTHER" id="PTHR42760:SF115">
    <property type="entry name" value="3-OXOACYL-[ACYL-CARRIER-PROTEIN] REDUCTASE FABG"/>
    <property type="match status" value="1"/>
</dbReference>
<proteinExistence type="inferred from homology"/>
<sequence>MFDFTGRVAVVTGGGGVLCSAFSKALAAHGAKVAVLDLNFAAAQKVAEEIRGAGGVAQAVECNVLDRDSVLQAASKVREVLGVCDILINGAGGNHPRGTLPKEFFELADLAQGETTFFDLDPEGFRSVFDLNLLGTVIPTQVFGKDMVQKGRGVIINIASMASFRAITRVPAYAAAKAAVANFTQWLAVYLGKTGVRVNAIAPGFFLTQQNYRLLVAEDGSLTPRAQKILAHTPMGRLGKPEELLGTLLWLCDDEASGFVTGAVIPVDGGFLAYAGV</sequence>
<dbReference type="InterPro" id="IPR002347">
    <property type="entry name" value="SDR_fam"/>
</dbReference>
<dbReference type="PRINTS" id="PR00081">
    <property type="entry name" value="GDHRDH"/>
</dbReference>
<name>A0A7V3YI43_9BACT</name>
<dbReference type="GO" id="GO:0005975">
    <property type="term" value="P:carbohydrate metabolic process"/>
    <property type="evidence" value="ECO:0007669"/>
    <property type="project" value="UniProtKB-ARBA"/>
</dbReference>
<dbReference type="Pfam" id="PF13561">
    <property type="entry name" value="adh_short_C2"/>
    <property type="match status" value="1"/>
</dbReference>
<dbReference type="Gene3D" id="3.40.50.720">
    <property type="entry name" value="NAD(P)-binding Rossmann-like Domain"/>
    <property type="match status" value="1"/>
</dbReference>
<dbReference type="PANTHER" id="PTHR42760">
    <property type="entry name" value="SHORT-CHAIN DEHYDROGENASES/REDUCTASES FAMILY MEMBER"/>
    <property type="match status" value="1"/>
</dbReference>
<keyword evidence="2" id="KW-0560">Oxidoreductase</keyword>
<gene>
    <name evidence="3" type="ORF">ENV30_09040</name>
</gene>
<evidence type="ECO:0000313" key="3">
    <source>
        <dbReference type="EMBL" id="HGI31431.1"/>
    </source>
</evidence>
<organism evidence="3">
    <name type="scientific">Candidatus Caldatribacterium californiense</name>
    <dbReference type="NCBI Taxonomy" id="1454726"/>
    <lineage>
        <taxon>Bacteria</taxon>
        <taxon>Pseudomonadati</taxon>
        <taxon>Atribacterota</taxon>
        <taxon>Atribacteria</taxon>
        <taxon>Atribacterales</taxon>
        <taxon>Candidatus Caldatribacteriaceae</taxon>
        <taxon>Candidatus Caldatribacterium</taxon>
    </lineage>
</organism>
<dbReference type="PROSITE" id="PS00061">
    <property type="entry name" value="ADH_SHORT"/>
    <property type="match status" value="1"/>
</dbReference>
<evidence type="ECO:0000256" key="2">
    <source>
        <dbReference type="ARBA" id="ARBA00023002"/>
    </source>
</evidence>
<comment type="similarity">
    <text evidence="1">Belongs to the short-chain dehydrogenases/reductases (SDR) family.</text>
</comment>
<dbReference type="NCBIfam" id="NF006132">
    <property type="entry name" value="PRK08277.1"/>
    <property type="match status" value="1"/>
</dbReference>
<dbReference type="SUPFAM" id="SSF51735">
    <property type="entry name" value="NAD(P)-binding Rossmann-fold domains"/>
    <property type="match status" value="1"/>
</dbReference>
<reference evidence="3" key="1">
    <citation type="journal article" date="2020" name="mSystems">
        <title>Genome- and Community-Level Interaction Insights into Carbon Utilization and Element Cycling Functions of Hydrothermarchaeota in Hydrothermal Sediment.</title>
        <authorList>
            <person name="Zhou Z."/>
            <person name="Liu Y."/>
            <person name="Xu W."/>
            <person name="Pan J."/>
            <person name="Luo Z.H."/>
            <person name="Li M."/>
        </authorList>
    </citation>
    <scope>NUCLEOTIDE SEQUENCE [LARGE SCALE GENOMIC DNA]</scope>
    <source>
        <strain evidence="3">SpSt-747</strain>
    </source>
</reference>
<evidence type="ECO:0000256" key="1">
    <source>
        <dbReference type="ARBA" id="ARBA00006484"/>
    </source>
</evidence>
<dbReference type="AlphaFoldDB" id="A0A7V3YI43"/>
<protein>
    <submittedName>
        <fullName evidence="3">SDR family oxidoreductase</fullName>
    </submittedName>
</protein>
<dbReference type="InterPro" id="IPR020904">
    <property type="entry name" value="Sc_DH/Rdtase_CS"/>
</dbReference>
<dbReference type="GO" id="GO:0016616">
    <property type="term" value="F:oxidoreductase activity, acting on the CH-OH group of donors, NAD or NADP as acceptor"/>
    <property type="evidence" value="ECO:0007669"/>
    <property type="project" value="TreeGrafter"/>
</dbReference>
<accession>A0A7V3YI43</accession>